<feature type="compositionally biased region" description="Basic and acidic residues" evidence="12">
    <location>
        <begin position="860"/>
        <end position="876"/>
    </location>
</feature>
<comment type="subcellular location">
    <subcellularLocation>
        <location evidence="1">Nucleus</location>
    </subcellularLocation>
</comment>
<evidence type="ECO:0000256" key="1">
    <source>
        <dbReference type="ARBA" id="ARBA00004123"/>
    </source>
</evidence>
<dbReference type="CDD" id="cd12438">
    <property type="entry name" value="RRM_CNOT4"/>
    <property type="match status" value="1"/>
</dbReference>
<feature type="compositionally biased region" description="Low complexity" evidence="12">
    <location>
        <begin position="778"/>
        <end position="788"/>
    </location>
</feature>
<dbReference type="PANTHER" id="PTHR12603:SF0">
    <property type="entry name" value="CCR4-NOT TRANSCRIPTION COMPLEX SUBUNIT 4"/>
    <property type="match status" value="1"/>
</dbReference>
<dbReference type="GO" id="GO:0010557">
    <property type="term" value="P:positive regulation of macromolecule biosynthetic process"/>
    <property type="evidence" value="ECO:0007669"/>
    <property type="project" value="UniProtKB-ARBA"/>
</dbReference>
<keyword evidence="10" id="KW-0539">Nucleus</keyword>
<feature type="compositionally biased region" description="Polar residues" evidence="12">
    <location>
        <begin position="892"/>
        <end position="913"/>
    </location>
</feature>
<evidence type="ECO:0000256" key="10">
    <source>
        <dbReference type="ARBA" id="ARBA00023242"/>
    </source>
</evidence>
<keyword evidence="3" id="KW-0479">Metal-binding</keyword>
<evidence type="ECO:0000256" key="4">
    <source>
        <dbReference type="ARBA" id="ARBA00022771"/>
    </source>
</evidence>
<dbReference type="SMART" id="SM00361">
    <property type="entry name" value="RRM_1"/>
    <property type="match status" value="1"/>
</dbReference>
<keyword evidence="8" id="KW-0175">Coiled coil</keyword>
<feature type="region of interest" description="Disordered" evidence="12">
    <location>
        <begin position="743"/>
        <end position="1148"/>
    </location>
</feature>
<dbReference type="Proteomes" id="UP000326565">
    <property type="component" value="Unassembled WGS sequence"/>
</dbReference>
<feature type="compositionally biased region" description="Polar residues" evidence="12">
    <location>
        <begin position="238"/>
        <end position="254"/>
    </location>
</feature>
<feature type="compositionally biased region" description="Polar residues" evidence="12">
    <location>
        <begin position="301"/>
        <end position="314"/>
    </location>
</feature>
<protein>
    <recommendedName>
        <fullName evidence="13">RING-type domain-containing protein</fullName>
    </recommendedName>
</protein>
<evidence type="ECO:0000256" key="6">
    <source>
        <dbReference type="ARBA" id="ARBA00022884"/>
    </source>
</evidence>
<dbReference type="PANTHER" id="PTHR12603">
    <property type="entry name" value="CCR4-NOT TRANSCRIPTION COMPLEX RELATED"/>
    <property type="match status" value="1"/>
</dbReference>
<feature type="compositionally biased region" description="Basic and acidic residues" evidence="12">
    <location>
        <begin position="1101"/>
        <end position="1126"/>
    </location>
</feature>
<dbReference type="GO" id="GO:0005634">
    <property type="term" value="C:nucleus"/>
    <property type="evidence" value="ECO:0007669"/>
    <property type="project" value="UniProtKB-SubCell"/>
</dbReference>
<feature type="compositionally biased region" description="Low complexity" evidence="12">
    <location>
        <begin position="761"/>
        <end position="770"/>
    </location>
</feature>
<reference evidence="14 15" key="1">
    <citation type="submission" date="2019-04" db="EMBL/GenBank/DDBJ databases">
        <title>Friends and foes A comparative genomics study of 23 Aspergillus species from section Flavi.</title>
        <authorList>
            <consortium name="DOE Joint Genome Institute"/>
            <person name="Kjaerbolling I."/>
            <person name="Vesth T."/>
            <person name="Frisvad J.C."/>
            <person name="Nybo J.L."/>
            <person name="Theobald S."/>
            <person name="Kildgaard S."/>
            <person name="Isbrandt T."/>
            <person name="Kuo A."/>
            <person name="Sato A."/>
            <person name="Lyhne E.K."/>
            <person name="Kogle M.E."/>
            <person name="Wiebenga A."/>
            <person name="Kun R.S."/>
            <person name="Lubbers R.J."/>
            <person name="Makela M.R."/>
            <person name="Barry K."/>
            <person name="Chovatia M."/>
            <person name="Clum A."/>
            <person name="Daum C."/>
            <person name="Haridas S."/>
            <person name="He G."/>
            <person name="LaButti K."/>
            <person name="Lipzen A."/>
            <person name="Mondo S."/>
            <person name="Riley R."/>
            <person name="Salamov A."/>
            <person name="Simmons B.A."/>
            <person name="Magnuson J.K."/>
            <person name="Henrissat B."/>
            <person name="Mortensen U.H."/>
            <person name="Larsen T.O."/>
            <person name="Devries R.P."/>
            <person name="Grigoriev I.V."/>
            <person name="Machida M."/>
            <person name="Baker S.E."/>
            <person name="Andersen M.R."/>
        </authorList>
    </citation>
    <scope>NUCLEOTIDE SEQUENCE [LARGE SCALE GENOMIC DNA]</scope>
    <source>
        <strain evidence="14 15">CBS 151.66</strain>
    </source>
</reference>
<dbReference type="Gene3D" id="3.30.70.330">
    <property type="match status" value="1"/>
</dbReference>
<dbReference type="InterPro" id="IPR039515">
    <property type="entry name" value="NOT4_mRING-HC-C4C4"/>
</dbReference>
<keyword evidence="2" id="KW-0678">Repressor</keyword>
<dbReference type="GO" id="GO:0003723">
    <property type="term" value="F:RNA binding"/>
    <property type="evidence" value="ECO:0007669"/>
    <property type="project" value="UniProtKB-KW"/>
</dbReference>
<dbReference type="InterPro" id="IPR003954">
    <property type="entry name" value="RRM_euk-type"/>
</dbReference>
<dbReference type="InterPro" id="IPR013083">
    <property type="entry name" value="Znf_RING/FYVE/PHD"/>
</dbReference>
<feature type="compositionally biased region" description="Polar residues" evidence="12">
    <location>
        <begin position="926"/>
        <end position="943"/>
    </location>
</feature>
<organism evidence="14 15">
    <name type="scientific">Aspergillus leporis</name>
    <dbReference type="NCBI Taxonomy" id="41062"/>
    <lineage>
        <taxon>Eukaryota</taxon>
        <taxon>Fungi</taxon>
        <taxon>Dikarya</taxon>
        <taxon>Ascomycota</taxon>
        <taxon>Pezizomycotina</taxon>
        <taxon>Eurotiomycetes</taxon>
        <taxon>Eurotiomycetidae</taxon>
        <taxon>Eurotiales</taxon>
        <taxon>Aspergillaceae</taxon>
        <taxon>Aspergillus</taxon>
        <taxon>Aspergillus subgen. Circumdati</taxon>
    </lineage>
</organism>
<keyword evidence="5" id="KW-0862">Zinc</keyword>
<evidence type="ECO:0000256" key="7">
    <source>
        <dbReference type="ARBA" id="ARBA00023015"/>
    </source>
</evidence>
<name>A0A5N5WRA0_9EURO</name>
<dbReference type="GO" id="GO:0016567">
    <property type="term" value="P:protein ubiquitination"/>
    <property type="evidence" value="ECO:0007669"/>
    <property type="project" value="TreeGrafter"/>
</dbReference>
<dbReference type="FunFam" id="3.30.70.330:FF:000257">
    <property type="entry name" value="CCR4-NOT core complex subunit Not4"/>
    <property type="match status" value="1"/>
</dbReference>
<evidence type="ECO:0000313" key="14">
    <source>
        <dbReference type="EMBL" id="KAB8071073.1"/>
    </source>
</evidence>
<dbReference type="InterPro" id="IPR039780">
    <property type="entry name" value="Mot2"/>
</dbReference>
<feature type="compositionally biased region" description="Basic and acidic residues" evidence="12">
    <location>
        <begin position="436"/>
        <end position="449"/>
    </location>
</feature>
<evidence type="ECO:0000256" key="3">
    <source>
        <dbReference type="ARBA" id="ARBA00022723"/>
    </source>
</evidence>
<keyword evidence="15" id="KW-1185">Reference proteome</keyword>
<dbReference type="OrthoDB" id="1923159at2759"/>
<dbReference type="SUPFAM" id="SSF54928">
    <property type="entry name" value="RNA-binding domain, RBD"/>
    <property type="match status" value="1"/>
</dbReference>
<evidence type="ECO:0000256" key="9">
    <source>
        <dbReference type="ARBA" id="ARBA00023163"/>
    </source>
</evidence>
<dbReference type="CDD" id="cd16618">
    <property type="entry name" value="mRING-HC-C4C4_CNOT4"/>
    <property type="match status" value="1"/>
</dbReference>
<dbReference type="Gene3D" id="3.30.40.10">
    <property type="entry name" value="Zinc/RING finger domain, C3HC4 (zinc finger)"/>
    <property type="match status" value="1"/>
</dbReference>
<dbReference type="InterPro" id="IPR035979">
    <property type="entry name" value="RBD_domain_sf"/>
</dbReference>
<evidence type="ECO:0000256" key="11">
    <source>
        <dbReference type="PROSITE-ProRule" id="PRU00175"/>
    </source>
</evidence>
<evidence type="ECO:0000256" key="2">
    <source>
        <dbReference type="ARBA" id="ARBA00022491"/>
    </source>
</evidence>
<feature type="compositionally biased region" description="Basic and acidic residues" evidence="12">
    <location>
        <begin position="473"/>
        <end position="487"/>
    </location>
</feature>
<feature type="region of interest" description="Disordered" evidence="12">
    <location>
        <begin position="232"/>
        <end position="314"/>
    </location>
</feature>
<dbReference type="GO" id="GO:0030015">
    <property type="term" value="C:CCR4-NOT core complex"/>
    <property type="evidence" value="ECO:0007669"/>
    <property type="project" value="UniProtKB-ARBA"/>
</dbReference>
<sequence length="1465" mass="157210">MSNRQQIDSVIDDDDEFCPLCIEEFDLSDKNFKPCPCGYQICQFCYNNIKTHSEEGRCPNCRRVYDESTIQYKVPDADEFKADLALKHRKAAAAKKKEVEKREIEASSRKNLAGVRVVQKNLVYVIGLNPTIRDESQLLQTLRGRDYFGQYGDIEKIVVSKAKPGGNPNQGIGVYVTYSRKSDAATCIGSVDGSVNGDRVLRAQYGTTKYCSSFLRNEQCHNRNCTFLHETGEDSESYSRQDLSSMNTLSSQRPNGAPSGPSHTIPPHVARSSAMPIAQPMRRQPSKDDAAGSRPPDGSALPSSASWANKDSPINRTRRASLTGSQASQSPRPAIATIATTVEEPKRADKPTADVQERRQTPPPVARPATPDSPVESQPTADSEAPLFEGLIKAVNSPDFKFVFSAAGLPAEEIALIENHPSFIDPYGGVKRRAMREKAEQERAKREQELLQSAVAEEENRESGSLQLGGEPDDAHPPRGRTGRESHGAIQPPSQQGTTTNSVVGSPVSAASQHFQGLNLAGRSLTPLQQQQLMLLKSASNQQAGIVDPLQSGISSAAFDQAAQVRQGLLQSQMAQFNALQAQNRQNSRFAFANDAGSKNLSNMRMLGQQASLMQSGTSNPLAAPTPQHSLASNFYTSGVQGPPPGLKTAGTPPISGGGMFAQGHGFTTNSNLGLSGNIGKQEANPELMRELLRGRSGTNGSGLQAQDAAKLDEEFPPLGAAPKDKRAVDSFGFLVRSHLPTESQSSARAGTPTLPPGLPLPHAHPASALFQSPLNPSSPASTVSVPPGLSVPFNRLGTPSQSFQETVSRQQSPEIKNTQDNVAISHRAKNASEISLGSPVARSANKARSQSKGDLTVAADDKTNKKSGDTTEDKPASTTAKGKPMKLELPLSTSQAQDSTPSKAETFSQVASGQVPAPASAVGSRPNTPLTGVSRVSDSSAPRQPRVLRVVDTPKAETPPLVSATQSISSQLAAAKGRSRRPSVSSLSRPDTPGDFGSEVDLYTSASVSRANSPPASARIGSAPVRSMTKSQVKKERKQKAKEAEAKKQETSVVVEEPVQAPIIGRKRKAKKTPTSNPESTNATPDNITEAAKPITAGKEPIEKAEPRPEPKKSKSKDKVTKDLKSSPVEEMEAPQPKSAAETWRSNNTIEQLIKDSEATGIPIKELFSERTSALPVLLAQLHKSGNLDLNIHPLFNLPNLTQRVDMKCTADDYEILNQPIELTDEHRKALLRGEPVRVNADSHMTKYRCLITPRGCILRHLAANEEDRYLELEKKISATMDPFPEYPPTSITEPDMTNRGGGLDALFATPENFNICWTDETSAGLTSASSSDDMTAPESLVASAAPAPPNVLSAMEADSTRSHNWAIANTAELVNATATSVRSFAAATAKHMLGAAGVVMGNMPDLDDVVGMTDEELRAFAVKSQKELESSRKDLDTIDKKLNALVKRNKKLAQQALATSVEG</sequence>
<keyword evidence="7" id="KW-0805">Transcription regulation</keyword>
<evidence type="ECO:0000313" key="15">
    <source>
        <dbReference type="Proteomes" id="UP000326565"/>
    </source>
</evidence>
<dbReference type="PROSITE" id="PS50089">
    <property type="entry name" value="ZF_RING_2"/>
    <property type="match status" value="1"/>
</dbReference>
<dbReference type="GO" id="GO:0061630">
    <property type="term" value="F:ubiquitin protein ligase activity"/>
    <property type="evidence" value="ECO:0007669"/>
    <property type="project" value="UniProtKB-ARBA"/>
</dbReference>
<proteinExistence type="predicted"/>
<dbReference type="InterPro" id="IPR034261">
    <property type="entry name" value="CNOT4_RRM"/>
</dbReference>
<feature type="compositionally biased region" description="Polar residues" evidence="12">
    <location>
        <begin position="1074"/>
        <end position="1088"/>
    </location>
</feature>
<dbReference type="GO" id="GO:0000956">
    <property type="term" value="P:nuclear-transcribed mRNA catabolic process"/>
    <property type="evidence" value="ECO:0007669"/>
    <property type="project" value="UniProtKB-ARBA"/>
</dbReference>
<feature type="compositionally biased region" description="Basic and acidic residues" evidence="12">
    <location>
        <begin position="343"/>
        <end position="360"/>
    </location>
</feature>
<evidence type="ECO:0000256" key="5">
    <source>
        <dbReference type="ARBA" id="ARBA00022833"/>
    </source>
</evidence>
<dbReference type="Pfam" id="PF14570">
    <property type="entry name" value="zf-RING_4"/>
    <property type="match status" value="1"/>
</dbReference>
<gene>
    <name evidence="14" type="ORF">BDV29DRAFT_179839</name>
</gene>
<accession>A0A5N5WRA0</accession>
<feature type="compositionally biased region" description="Polar residues" evidence="12">
    <location>
        <begin position="1005"/>
        <end position="1016"/>
    </location>
</feature>
<dbReference type="GO" id="GO:0008270">
    <property type="term" value="F:zinc ion binding"/>
    <property type="evidence" value="ECO:0007669"/>
    <property type="project" value="UniProtKB-KW"/>
</dbReference>
<feature type="region of interest" description="Disordered" evidence="12">
    <location>
        <begin position="435"/>
        <end position="505"/>
    </location>
</feature>
<keyword evidence="9" id="KW-0804">Transcription</keyword>
<dbReference type="EMBL" id="ML732283">
    <property type="protein sequence ID" value="KAB8071073.1"/>
    <property type="molecule type" value="Genomic_DNA"/>
</dbReference>
<keyword evidence="4 11" id="KW-0863">Zinc-finger</keyword>
<feature type="compositionally biased region" description="Basic and acidic residues" evidence="12">
    <location>
        <begin position="1042"/>
        <end position="1051"/>
    </location>
</feature>
<evidence type="ECO:0000256" key="12">
    <source>
        <dbReference type="SAM" id="MobiDB-lite"/>
    </source>
</evidence>
<dbReference type="SUPFAM" id="SSF57850">
    <property type="entry name" value="RING/U-box"/>
    <property type="match status" value="1"/>
</dbReference>
<evidence type="ECO:0000256" key="8">
    <source>
        <dbReference type="ARBA" id="ARBA00023054"/>
    </source>
</evidence>
<dbReference type="FunFam" id="3.30.40.10:FF:000006">
    <property type="entry name" value="CCR4-NOT transcription complex subunit 4"/>
    <property type="match status" value="1"/>
</dbReference>
<evidence type="ECO:0000259" key="13">
    <source>
        <dbReference type="PROSITE" id="PS50089"/>
    </source>
</evidence>
<dbReference type="InterPro" id="IPR012677">
    <property type="entry name" value="Nucleotide-bd_a/b_plait_sf"/>
</dbReference>
<dbReference type="GO" id="GO:0051254">
    <property type="term" value="P:positive regulation of RNA metabolic process"/>
    <property type="evidence" value="ECO:0007669"/>
    <property type="project" value="UniProtKB-ARBA"/>
</dbReference>
<feature type="region of interest" description="Disordered" evidence="12">
    <location>
        <begin position="339"/>
        <end position="383"/>
    </location>
</feature>
<dbReference type="InterPro" id="IPR001841">
    <property type="entry name" value="Znf_RING"/>
</dbReference>
<feature type="compositionally biased region" description="Polar residues" evidence="12">
    <location>
        <begin position="492"/>
        <end position="505"/>
    </location>
</feature>
<feature type="compositionally biased region" description="Polar residues" evidence="12">
    <location>
        <begin position="798"/>
        <end position="823"/>
    </location>
</feature>
<feature type="compositionally biased region" description="Polar residues" evidence="12">
    <location>
        <begin position="964"/>
        <end position="973"/>
    </location>
</feature>
<feature type="domain" description="RING-type" evidence="13">
    <location>
        <begin position="18"/>
        <end position="62"/>
    </location>
</feature>
<keyword evidence="6" id="KW-0694">RNA-binding</keyword>